<feature type="transmembrane region" description="Helical" evidence="1">
    <location>
        <begin position="114"/>
        <end position="139"/>
    </location>
</feature>
<comment type="caution">
    <text evidence="2">The sequence shown here is derived from an EMBL/GenBank/DDBJ whole genome shotgun (WGS) entry which is preliminary data.</text>
</comment>
<dbReference type="RefSeq" id="WP_008729444.1">
    <property type="nucleotide sequence ID" value="NZ_AKFT01000003.1"/>
</dbReference>
<dbReference type="InterPro" id="IPR000801">
    <property type="entry name" value="Esterase-like"/>
</dbReference>
<dbReference type="GO" id="GO:0016747">
    <property type="term" value="F:acyltransferase activity, transferring groups other than amino-acyl groups"/>
    <property type="evidence" value="ECO:0007669"/>
    <property type="project" value="TreeGrafter"/>
</dbReference>
<evidence type="ECO:0000313" key="3">
    <source>
        <dbReference type="Proteomes" id="UP000002941"/>
    </source>
</evidence>
<dbReference type="InterPro" id="IPR050583">
    <property type="entry name" value="Mycobacterial_A85_antigen"/>
</dbReference>
<keyword evidence="1" id="KW-1133">Transmembrane helix</keyword>
<dbReference type="InterPro" id="IPR029058">
    <property type="entry name" value="AB_hydrolase_fold"/>
</dbReference>
<keyword evidence="1" id="KW-0472">Membrane</keyword>
<feature type="transmembrane region" description="Helical" evidence="1">
    <location>
        <begin position="50"/>
        <end position="69"/>
    </location>
</feature>
<feature type="transmembrane region" description="Helical" evidence="1">
    <location>
        <begin position="81"/>
        <end position="102"/>
    </location>
</feature>
<dbReference type="PANTHER" id="PTHR48098">
    <property type="entry name" value="ENTEROCHELIN ESTERASE-RELATED"/>
    <property type="match status" value="1"/>
</dbReference>
<proteinExistence type="predicted"/>
<dbReference type="EMBL" id="AKFT01000003">
    <property type="protein sequence ID" value="EJF47743.1"/>
    <property type="molecule type" value="Genomic_DNA"/>
</dbReference>
<dbReference type="eggNOG" id="COG0627">
    <property type="taxonomic scope" value="Bacteria"/>
</dbReference>
<keyword evidence="1" id="KW-0812">Transmembrane</keyword>
<gene>
    <name evidence="2" type="ORF">HMPREF1318_2169</name>
</gene>
<dbReference type="PANTHER" id="PTHR48098:SF1">
    <property type="entry name" value="DIACYLGLYCEROL ACYLTRANSFERASE_MYCOLYLTRANSFERASE AG85A"/>
    <property type="match status" value="1"/>
</dbReference>
<sequence>MIEALAGVLGAVHLRQPWLGGACLAFIAVLALVLWAAWTRHLPWRRQLAAPAAGLGVALISWGAVDLVWRPVADGVKTVVWLWVGLSVTVIVQVLLGGSAQADRDRVHQWKRRLVRVVGSGTSIAATVATAFLAINAFFAAFPTLAAVFGMGVATTPLAALPAAAGHPRAPQRGEGPLAASWSAPGDMPAHGEVVTAEIPAGDQSGTRGFKPRDAVIYLPPAYLTEQRPALPVVVALTGQPGSPSDWYELGALKDTLDAYAEAHDGLAPVVVVADLLGTPYRNPLCSDTVRGGRVATYLERDVPAWIRDNLQVDPDPSHWAVAGLSNGGTCALQVVSRSPQVYPTFLAMSAEEHPSLGSEERTVEVGFDGDRAAYEANDPLSIMAAAPAGRYAGVEGIVSVGRDDEEYAPVAPVLADAATQAGMSVSQRDYAGRHTWATWSVAMADQMEWLGRRLGIT</sequence>
<dbReference type="Proteomes" id="UP000002941">
    <property type="component" value="Unassembled WGS sequence"/>
</dbReference>
<dbReference type="SUPFAM" id="SSF53474">
    <property type="entry name" value="alpha/beta-Hydrolases"/>
    <property type="match status" value="1"/>
</dbReference>
<dbReference type="Gene3D" id="3.40.50.1820">
    <property type="entry name" value="alpha/beta hydrolase"/>
    <property type="match status" value="1"/>
</dbReference>
<keyword evidence="3" id="KW-1185">Reference proteome</keyword>
<dbReference type="PATRIC" id="fig|1125718.3.peg.63"/>
<organism evidence="2 3">
    <name type="scientific">Actinomyces massiliensis F0489</name>
    <dbReference type="NCBI Taxonomy" id="1125718"/>
    <lineage>
        <taxon>Bacteria</taxon>
        <taxon>Bacillati</taxon>
        <taxon>Actinomycetota</taxon>
        <taxon>Actinomycetes</taxon>
        <taxon>Actinomycetales</taxon>
        <taxon>Actinomycetaceae</taxon>
        <taxon>Actinomyces</taxon>
    </lineage>
</organism>
<feature type="transmembrane region" description="Helical" evidence="1">
    <location>
        <begin position="18"/>
        <end position="38"/>
    </location>
</feature>
<dbReference type="OrthoDB" id="3723842at2"/>
<reference evidence="2 3" key="1">
    <citation type="submission" date="2012-05" db="EMBL/GenBank/DDBJ databases">
        <authorList>
            <person name="Harkins D.M."/>
            <person name="Madupu R."/>
            <person name="Durkin A.S."/>
            <person name="Torralba M."/>
            <person name="Methe B."/>
            <person name="Sutton G.G."/>
            <person name="Nelson K.E."/>
        </authorList>
    </citation>
    <scope>NUCLEOTIDE SEQUENCE [LARGE SCALE GENOMIC DNA]</scope>
    <source>
        <strain evidence="2 3">F0489</strain>
    </source>
</reference>
<name>J1HQ54_9ACTO</name>
<evidence type="ECO:0000313" key="2">
    <source>
        <dbReference type="EMBL" id="EJF47743.1"/>
    </source>
</evidence>
<accession>J1HQ54</accession>
<protein>
    <submittedName>
        <fullName evidence="2">Putative esterase</fullName>
    </submittedName>
</protein>
<dbReference type="Pfam" id="PF00756">
    <property type="entry name" value="Esterase"/>
    <property type="match status" value="1"/>
</dbReference>
<dbReference type="AlphaFoldDB" id="J1HQ54"/>
<evidence type="ECO:0000256" key="1">
    <source>
        <dbReference type="SAM" id="Phobius"/>
    </source>
</evidence>